<evidence type="ECO:0000313" key="1">
    <source>
        <dbReference type="EMBL" id="GAA1962507.1"/>
    </source>
</evidence>
<evidence type="ECO:0000313" key="2">
    <source>
        <dbReference type="Proteomes" id="UP001499933"/>
    </source>
</evidence>
<keyword evidence="1" id="KW-0436">Ligase</keyword>
<sequence>MPDLVSIELVLDPDTESRVRADWHRLADAGLPSLASRRAASNRPHLTLMVRPVLNEMGFADAVAQLPVVITLAEPIVFRHGDSGVLARRVVPSQDLLRLHRVVHAALPPGEDAAHTTPGHWTPHVTLARRLRLDVLPEALLLLGPAHTGTGIALRRWDSAVARVTPIY</sequence>
<proteinExistence type="predicted"/>
<dbReference type="InterPro" id="IPR009097">
    <property type="entry name" value="Cyclic_Pdiesterase"/>
</dbReference>
<dbReference type="SUPFAM" id="SSF55144">
    <property type="entry name" value="LigT-like"/>
    <property type="match status" value="1"/>
</dbReference>
<organism evidence="1 2">
    <name type="scientific">Microbacterium deminutum</name>
    <dbReference type="NCBI Taxonomy" id="344164"/>
    <lineage>
        <taxon>Bacteria</taxon>
        <taxon>Bacillati</taxon>
        <taxon>Actinomycetota</taxon>
        <taxon>Actinomycetes</taxon>
        <taxon>Micrococcales</taxon>
        <taxon>Microbacteriaceae</taxon>
        <taxon>Microbacterium</taxon>
    </lineage>
</organism>
<reference evidence="1 2" key="1">
    <citation type="journal article" date="2019" name="Int. J. Syst. Evol. Microbiol.">
        <title>The Global Catalogue of Microorganisms (GCM) 10K type strain sequencing project: providing services to taxonomists for standard genome sequencing and annotation.</title>
        <authorList>
            <consortium name="The Broad Institute Genomics Platform"/>
            <consortium name="The Broad Institute Genome Sequencing Center for Infectious Disease"/>
            <person name="Wu L."/>
            <person name="Ma J."/>
        </authorList>
    </citation>
    <scope>NUCLEOTIDE SEQUENCE [LARGE SCALE GENOMIC DNA]</scope>
    <source>
        <strain evidence="1 2">JCM 14901</strain>
    </source>
</reference>
<dbReference type="EMBL" id="BAAAOG010000005">
    <property type="protein sequence ID" value="GAA1962507.1"/>
    <property type="molecule type" value="Genomic_DNA"/>
</dbReference>
<dbReference type="RefSeq" id="WP_344095396.1">
    <property type="nucleotide sequence ID" value="NZ_BAAAOG010000005.1"/>
</dbReference>
<dbReference type="Pfam" id="PF13563">
    <property type="entry name" value="2_5_RNA_ligase2"/>
    <property type="match status" value="1"/>
</dbReference>
<name>A0ABN2R3C1_9MICO</name>
<protein>
    <submittedName>
        <fullName evidence="1">2'-5' RNA ligase family protein</fullName>
    </submittedName>
</protein>
<keyword evidence="2" id="KW-1185">Reference proteome</keyword>
<gene>
    <name evidence="1" type="ORF">GCM10009776_26470</name>
</gene>
<comment type="caution">
    <text evidence="1">The sequence shown here is derived from an EMBL/GenBank/DDBJ whole genome shotgun (WGS) entry which is preliminary data.</text>
</comment>
<dbReference type="Proteomes" id="UP001499933">
    <property type="component" value="Unassembled WGS sequence"/>
</dbReference>
<accession>A0ABN2R3C1</accession>
<dbReference type="GO" id="GO:0016874">
    <property type="term" value="F:ligase activity"/>
    <property type="evidence" value="ECO:0007669"/>
    <property type="project" value="UniProtKB-KW"/>
</dbReference>
<dbReference type="Gene3D" id="3.90.1140.10">
    <property type="entry name" value="Cyclic phosphodiesterase"/>
    <property type="match status" value="1"/>
</dbReference>